<evidence type="ECO:0000256" key="5">
    <source>
        <dbReference type="SAM" id="SignalP"/>
    </source>
</evidence>
<dbReference type="PROSITE" id="PS51393">
    <property type="entry name" value="LIPOXYGENASE_3"/>
    <property type="match status" value="1"/>
</dbReference>
<feature type="signal peptide" evidence="5">
    <location>
        <begin position="1"/>
        <end position="23"/>
    </location>
</feature>
<evidence type="ECO:0000256" key="3">
    <source>
        <dbReference type="ARBA" id="ARBA00022964"/>
    </source>
</evidence>
<name>W7I036_9PEZI</name>
<dbReference type="GO" id="GO:0046872">
    <property type="term" value="F:metal ion binding"/>
    <property type="evidence" value="ECO:0007669"/>
    <property type="project" value="UniProtKB-KW"/>
</dbReference>
<accession>W7I036</accession>
<dbReference type="InterPro" id="IPR013819">
    <property type="entry name" value="LipOase_C"/>
</dbReference>
<keyword evidence="2" id="KW-0479">Metal-binding</keyword>
<dbReference type="GO" id="GO:0034440">
    <property type="term" value="P:lipid oxidation"/>
    <property type="evidence" value="ECO:0007669"/>
    <property type="project" value="InterPro"/>
</dbReference>
<gene>
    <name evidence="7" type="ORF">DRE_05386</name>
</gene>
<dbReference type="GO" id="GO:0050584">
    <property type="term" value="F:linoleate 11-lipoxygenase activity"/>
    <property type="evidence" value="ECO:0007669"/>
    <property type="project" value="UniProtKB-ARBA"/>
</dbReference>
<evidence type="ECO:0000313" key="7">
    <source>
        <dbReference type="EMBL" id="EWC45528.1"/>
    </source>
</evidence>
<reference evidence="7 8" key="1">
    <citation type="submission" date="2013-05" db="EMBL/GenBank/DDBJ databases">
        <title>Drechslerella stenobrocha genome reveals carnivorous origination and mechanical trapping mechanism of predatory fungi.</title>
        <authorList>
            <person name="Liu X."/>
            <person name="Zhang W."/>
            <person name="Liu K."/>
        </authorList>
    </citation>
    <scope>NUCLEOTIDE SEQUENCE [LARGE SCALE GENOMIC DNA]</scope>
    <source>
        <strain evidence="7 8">248</strain>
    </source>
</reference>
<evidence type="ECO:0000256" key="1">
    <source>
        <dbReference type="ARBA" id="ARBA00021175"/>
    </source>
</evidence>
<organism evidence="7 8">
    <name type="scientific">Drechslerella stenobrocha 248</name>
    <dbReference type="NCBI Taxonomy" id="1043628"/>
    <lineage>
        <taxon>Eukaryota</taxon>
        <taxon>Fungi</taxon>
        <taxon>Dikarya</taxon>
        <taxon>Ascomycota</taxon>
        <taxon>Pezizomycotina</taxon>
        <taxon>Orbiliomycetes</taxon>
        <taxon>Orbiliales</taxon>
        <taxon>Orbiliaceae</taxon>
        <taxon>Drechslerella</taxon>
    </lineage>
</organism>
<sequence length="609" mass="65695">MWQFAYLTFVIAASVAAAPLASSVPLAPSRPGAKPEPGDGYYSLPDPSSVILYSVRQGLVAVKRISFLYGEGIGGGPSSPSGALGQAYIAADSAICETELAVQVTIDSSDALVAMASLPKYNDLKTLDDYTKLYDGDLWKASSAPTGPAPGLLTNYTQDLLFSMERLSINPYAVRRLMLGRDSLPIPIDDAVVAKLTGGSTLADLLQRGLLFYADHSSQAKLAPTQNFAAACDAYFYISPANGQFLPLAIRSNVGNKLVYTPADSSEDWLLAKLMFNCDDFFMSQFYHLASTHFVTEVAYQAAIRTLSDDHPVLAILQRLMYGAFGIRPLAAAILLPPGGSIGKYFGWTGESAAKFSGEQYSNGFAGAVQGNYFLTNLRNRGLIDSPVGPALQNFPFHEDALVIHNAIREFMTTFVNSYYTSDSTVPSDPELQAWLVEANGPAGAIDFPTPATMKTRKQLIELLTHMGHLVSSSHHTVNTNQVMTGGGVLPFNPSSLYRPIPTEKGAKDIASFLPPPRKSVEMIQSQANFARPAIAGTSRTLVHMFDDAGMLARMTGETRAANERFKAAMEAQSKVIKARKFNSEGLSQGMPILWQALDPDVVPWSLSI</sequence>
<keyword evidence="5" id="KW-0732">Signal</keyword>
<dbReference type="Gene3D" id="1.20.245.10">
    <property type="entry name" value="Lipoxygenase-1, Domain 5"/>
    <property type="match status" value="1"/>
</dbReference>
<evidence type="ECO:0000313" key="8">
    <source>
        <dbReference type="Proteomes" id="UP000024837"/>
    </source>
</evidence>
<evidence type="ECO:0000256" key="2">
    <source>
        <dbReference type="ARBA" id="ARBA00022723"/>
    </source>
</evidence>
<keyword evidence="4" id="KW-0560">Oxidoreductase</keyword>
<dbReference type="InterPro" id="IPR000907">
    <property type="entry name" value="LipOase"/>
</dbReference>
<dbReference type="InterPro" id="IPR036226">
    <property type="entry name" value="LipOase_C_sf"/>
</dbReference>
<dbReference type="GO" id="GO:0043651">
    <property type="term" value="P:linoleic acid metabolic process"/>
    <property type="evidence" value="ECO:0007669"/>
    <property type="project" value="UniProtKB-ARBA"/>
</dbReference>
<dbReference type="AlphaFoldDB" id="W7I036"/>
<dbReference type="EMBL" id="KI966426">
    <property type="protein sequence ID" value="EWC45528.1"/>
    <property type="molecule type" value="Genomic_DNA"/>
</dbReference>
<keyword evidence="3" id="KW-0223">Dioxygenase</keyword>
<dbReference type="HOGENOM" id="CLU_004282_4_0_1"/>
<dbReference type="Proteomes" id="UP000024837">
    <property type="component" value="Unassembled WGS sequence"/>
</dbReference>
<feature type="domain" description="Lipoxygenase" evidence="6">
    <location>
        <begin position="42"/>
        <end position="609"/>
    </location>
</feature>
<evidence type="ECO:0000256" key="4">
    <source>
        <dbReference type="ARBA" id="ARBA00023002"/>
    </source>
</evidence>
<protein>
    <recommendedName>
        <fullName evidence="1">Manganese lipoxygenase</fullName>
    </recommendedName>
</protein>
<proteinExistence type="predicted"/>
<evidence type="ECO:0000259" key="6">
    <source>
        <dbReference type="PROSITE" id="PS51393"/>
    </source>
</evidence>
<dbReference type="Pfam" id="PF00305">
    <property type="entry name" value="Lipoxygenase"/>
    <property type="match status" value="1"/>
</dbReference>
<dbReference type="SUPFAM" id="SSF48484">
    <property type="entry name" value="Lipoxigenase"/>
    <property type="match status" value="1"/>
</dbReference>
<dbReference type="OrthoDB" id="407298at2759"/>
<feature type="chain" id="PRO_5004893272" description="Manganese lipoxygenase" evidence="5">
    <location>
        <begin position="24"/>
        <end position="609"/>
    </location>
</feature>
<dbReference type="Gene3D" id="3.10.450.60">
    <property type="match status" value="1"/>
</dbReference>
<keyword evidence="8" id="KW-1185">Reference proteome</keyword>
<dbReference type="PANTHER" id="PTHR11771">
    <property type="entry name" value="LIPOXYGENASE"/>
    <property type="match status" value="1"/>
</dbReference>